<proteinExistence type="predicted"/>
<gene>
    <name evidence="1" type="ORF">S01H1_67562</name>
</gene>
<protein>
    <submittedName>
        <fullName evidence="1">Uncharacterized protein</fullName>
    </submittedName>
</protein>
<dbReference type="AlphaFoldDB" id="X0YSA6"/>
<dbReference type="Gene3D" id="1.10.8.60">
    <property type="match status" value="1"/>
</dbReference>
<accession>X0YSA6</accession>
<comment type="caution">
    <text evidence="1">The sequence shown here is derived from an EMBL/GenBank/DDBJ whole genome shotgun (WGS) entry which is preliminary data.</text>
</comment>
<name>X0YSA6_9ZZZZ</name>
<evidence type="ECO:0000313" key="1">
    <source>
        <dbReference type="EMBL" id="GAG39566.1"/>
    </source>
</evidence>
<dbReference type="GO" id="GO:0005886">
    <property type="term" value="C:plasma membrane"/>
    <property type="evidence" value="ECO:0007669"/>
    <property type="project" value="TreeGrafter"/>
</dbReference>
<sequence>MQDKARQRQVDISADVLEVIARQVKRNVRELEGSLNRVIAYAKLLRAIPTVELASQALEDITSKEPQRATTTPNVLIDIVADCFQLTPADLRGQKRDKETTLARRVA</sequence>
<feature type="non-terminal residue" evidence="1">
    <location>
        <position position="107"/>
    </location>
</feature>
<dbReference type="EMBL" id="BARS01044760">
    <property type="protein sequence ID" value="GAG39566.1"/>
    <property type="molecule type" value="Genomic_DNA"/>
</dbReference>
<dbReference type="Gene3D" id="1.10.1750.10">
    <property type="match status" value="1"/>
</dbReference>
<dbReference type="GO" id="GO:0003688">
    <property type="term" value="F:DNA replication origin binding"/>
    <property type="evidence" value="ECO:0007669"/>
    <property type="project" value="TreeGrafter"/>
</dbReference>
<reference evidence="1" key="1">
    <citation type="journal article" date="2014" name="Front. Microbiol.">
        <title>High frequency of phylogenetically diverse reductive dehalogenase-homologous genes in deep subseafloor sedimentary metagenomes.</title>
        <authorList>
            <person name="Kawai M."/>
            <person name="Futagami T."/>
            <person name="Toyoda A."/>
            <person name="Takaki Y."/>
            <person name="Nishi S."/>
            <person name="Hori S."/>
            <person name="Arai W."/>
            <person name="Tsubouchi T."/>
            <person name="Morono Y."/>
            <person name="Uchiyama I."/>
            <person name="Ito T."/>
            <person name="Fujiyama A."/>
            <person name="Inagaki F."/>
            <person name="Takami H."/>
        </authorList>
    </citation>
    <scope>NUCLEOTIDE SEQUENCE</scope>
    <source>
        <strain evidence="1">Expedition CK06-06</strain>
    </source>
</reference>
<dbReference type="PANTHER" id="PTHR30050:SF2">
    <property type="entry name" value="CHROMOSOMAL REPLICATION INITIATOR PROTEIN DNAA"/>
    <property type="match status" value="1"/>
</dbReference>
<organism evidence="1">
    <name type="scientific">marine sediment metagenome</name>
    <dbReference type="NCBI Taxonomy" id="412755"/>
    <lineage>
        <taxon>unclassified sequences</taxon>
        <taxon>metagenomes</taxon>
        <taxon>ecological metagenomes</taxon>
    </lineage>
</organism>
<dbReference type="PANTHER" id="PTHR30050">
    <property type="entry name" value="CHROMOSOMAL REPLICATION INITIATOR PROTEIN DNAA"/>
    <property type="match status" value="1"/>
</dbReference>
<dbReference type="GO" id="GO:0006270">
    <property type="term" value="P:DNA replication initiation"/>
    <property type="evidence" value="ECO:0007669"/>
    <property type="project" value="TreeGrafter"/>
</dbReference>
<dbReference type="SUPFAM" id="SSF48295">
    <property type="entry name" value="TrpR-like"/>
    <property type="match status" value="1"/>
</dbReference>
<dbReference type="InterPro" id="IPR010921">
    <property type="entry name" value="Trp_repressor/repl_initiator"/>
</dbReference>